<keyword evidence="1" id="KW-0812">Transmembrane</keyword>
<dbReference type="GeneTree" id="ENSGT01030000235467"/>
<evidence type="ECO:0000313" key="2">
    <source>
        <dbReference type="Ensembl" id="ENSPMRP00000030187.1"/>
    </source>
</evidence>
<organism evidence="2 3">
    <name type="scientific">Podarcis muralis</name>
    <name type="common">Wall lizard</name>
    <name type="synonym">Lacerta muralis</name>
    <dbReference type="NCBI Taxonomy" id="64176"/>
    <lineage>
        <taxon>Eukaryota</taxon>
        <taxon>Metazoa</taxon>
        <taxon>Chordata</taxon>
        <taxon>Craniata</taxon>
        <taxon>Vertebrata</taxon>
        <taxon>Euteleostomi</taxon>
        <taxon>Lepidosauria</taxon>
        <taxon>Squamata</taxon>
        <taxon>Bifurcata</taxon>
        <taxon>Unidentata</taxon>
        <taxon>Episquamata</taxon>
        <taxon>Laterata</taxon>
        <taxon>Lacertibaenia</taxon>
        <taxon>Lacertidae</taxon>
        <taxon>Podarcis</taxon>
    </lineage>
</organism>
<dbReference type="Proteomes" id="UP000472272">
    <property type="component" value="Chromosome 7"/>
</dbReference>
<proteinExistence type="predicted"/>
<name>A0A670K5R0_PODMU</name>
<keyword evidence="3" id="KW-1185">Reference proteome</keyword>
<keyword evidence="1" id="KW-0472">Membrane</keyword>
<reference evidence="2" key="2">
    <citation type="submission" date="2025-08" db="UniProtKB">
        <authorList>
            <consortium name="Ensembl"/>
        </authorList>
    </citation>
    <scope>IDENTIFICATION</scope>
</reference>
<accession>A0A670K5R0</accession>
<dbReference type="PANTHER" id="PTHR37873:SF1">
    <property type="entry name" value="SMALL INTEGRAL MEMBRANE PROTEIN 33"/>
    <property type="match status" value="1"/>
</dbReference>
<evidence type="ECO:0000256" key="1">
    <source>
        <dbReference type="SAM" id="Phobius"/>
    </source>
</evidence>
<dbReference type="Ensembl" id="ENSPMRT00000032007.1">
    <property type="protein sequence ID" value="ENSPMRP00000030187.1"/>
    <property type="gene ID" value="ENSPMRG00000019516.1"/>
</dbReference>
<reference evidence="2 3" key="1">
    <citation type="journal article" date="2019" name="Proc. Natl. Acad. Sci. U.S.A.">
        <title>Regulatory changes in pterin and carotenoid genes underlie balanced color polymorphisms in the wall lizard.</title>
        <authorList>
            <person name="Andrade P."/>
            <person name="Pinho C."/>
            <person name="Perez I de Lanuza G."/>
            <person name="Afonso S."/>
            <person name="Brejcha J."/>
            <person name="Rubin C.J."/>
            <person name="Wallerman O."/>
            <person name="Pereira P."/>
            <person name="Sabatino S.J."/>
            <person name="Bellati A."/>
            <person name="Pellitteri-Rosa D."/>
            <person name="Bosakova Z."/>
            <person name="Bunikis I."/>
            <person name="Carretero M.A."/>
            <person name="Feiner N."/>
            <person name="Marsik P."/>
            <person name="Pauperio F."/>
            <person name="Salvi D."/>
            <person name="Soler L."/>
            <person name="While G.M."/>
            <person name="Uller T."/>
            <person name="Font E."/>
            <person name="Andersson L."/>
            <person name="Carneiro M."/>
        </authorList>
    </citation>
    <scope>NUCLEOTIDE SEQUENCE</scope>
</reference>
<feature type="transmembrane region" description="Helical" evidence="1">
    <location>
        <begin position="24"/>
        <end position="45"/>
    </location>
</feature>
<dbReference type="PANTHER" id="PTHR37873">
    <property type="entry name" value="SMALL INTEGRAL MEMBRANE PROTEIN 33"/>
    <property type="match status" value="1"/>
</dbReference>
<sequence length="118" mass="13547">MRLQNGWLNFTEERLTYFYRRDGLTMISIIVAVFVLLAIIIIVTVHYGPKLRTVQITLYHEPMPQDMDNGVQLKDWKKLGSHRKSSMQSALTLENSNASGLNTQCESGEQNVIEITYL</sequence>
<dbReference type="OMA" id="VTCHCSC"/>
<keyword evidence="1" id="KW-1133">Transmembrane helix</keyword>
<protein>
    <submittedName>
        <fullName evidence="2">Uncharacterized protein</fullName>
    </submittedName>
</protein>
<reference evidence="2" key="3">
    <citation type="submission" date="2025-09" db="UniProtKB">
        <authorList>
            <consortium name="Ensembl"/>
        </authorList>
    </citation>
    <scope>IDENTIFICATION</scope>
</reference>
<evidence type="ECO:0000313" key="3">
    <source>
        <dbReference type="Proteomes" id="UP000472272"/>
    </source>
</evidence>
<dbReference type="InterPro" id="IPR038803">
    <property type="entry name" value="SMIM33"/>
</dbReference>
<dbReference type="AlphaFoldDB" id="A0A670K5R0"/>